<dbReference type="GO" id="GO:0005737">
    <property type="term" value="C:cytoplasm"/>
    <property type="evidence" value="ECO:0007669"/>
    <property type="project" value="TreeGrafter"/>
</dbReference>
<dbReference type="GO" id="GO:0008948">
    <property type="term" value="F:oxaloacetate decarboxylase activity"/>
    <property type="evidence" value="ECO:0007669"/>
    <property type="project" value="InterPro"/>
</dbReference>
<keyword evidence="1" id="KW-0092">Biotin</keyword>
<dbReference type="CDD" id="cd07937">
    <property type="entry name" value="DRE_TIM_PC_TC_5S"/>
    <property type="match status" value="1"/>
</dbReference>
<dbReference type="PROSITE" id="PS00188">
    <property type="entry name" value="BIOTIN"/>
    <property type="match status" value="1"/>
</dbReference>
<dbReference type="SUPFAM" id="SSF51569">
    <property type="entry name" value="Aldolase"/>
    <property type="match status" value="1"/>
</dbReference>
<evidence type="ECO:0000256" key="2">
    <source>
        <dbReference type="SAM" id="MobiDB-lite"/>
    </source>
</evidence>
<dbReference type="Pfam" id="PF00364">
    <property type="entry name" value="Biotin_lipoyl"/>
    <property type="match status" value="1"/>
</dbReference>
<dbReference type="InterPro" id="IPR011053">
    <property type="entry name" value="Single_hybrid_motif"/>
</dbReference>
<feature type="domain" description="Lipoyl-binding" evidence="3">
    <location>
        <begin position="532"/>
        <end position="610"/>
    </location>
</feature>
<evidence type="ECO:0000259" key="4">
    <source>
        <dbReference type="PROSITE" id="PS50991"/>
    </source>
</evidence>
<dbReference type="Proteomes" id="UP000312102">
    <property type="component" value="Chromosome"/>
</dbReference>
<protein>
    <submittedName>
        <fullName evidence="5">Oxaloacetate decarboxylase subunit alpha</fullName>
    </submittedName>
</protein>
<dbReference type="KEGG" id="mrk:FIT61_03350"/>
<dbReference type="SUPFAM" id="SSF89000">
    <property type="entry name" value="post-HMGL domain-like"/>
    <property type="match status" value="1"/>
</dbReference>
<proteinExistence type="predicted"/>
<dbReference type="Pfam" id="PF02436">
    <property type="entry name" value="PYC_OADA"/>
    <property type="match status" value="1"/>
</dbReference>
<dbReference type="InterPro" id="IPR013785">
    <property type="entry name" value="Aldolase_TIM"/>
</dbReference>
<dbReference type="Gene3D" id="2.40.50.100">
    <property type="match status" value="1"/>
</dbReference>
<dbReference type="InterPro" id="IPR000891">
    <property type="entry name" value="PYR_CT"/>
</dbReference>
<dbReference type="Pfam" id="PF00682">
    <property type="entry name" value="HMGL-like"/>
    <property type="match status" value="1"/>
</dbReference>
<dbReference type="Gene3D" id="3.20.20.70">
    <property type="entry name" value="Aldolase class I"/>
    <property type="match status" value="1"/>
</dbReference>
<reference evidence="5 6" key="1">
    <citation type="journal article" date="2019" name="ISME J.">
        <title>Evolution in action: habitat transition from sediment to the pelagial leads to genome streamlining in Methylophilaceae.</title>
        <authorList>
            <person name="Salcher M."/>
            <person name="Schaefle D."/>
            <person name="Kaspar M."/>
            <person name="Neuenschwander S.M."/>
            <person name="Ghai R."/>
        </authorList>
    </citation>
    <scope>NUCLEOTIDE SEQUENCE [LARGE SCALE GENOMIC DNA]</scope>
    <source>
        <strain evidence="5 6">MMS-RI-1</strain>
    </source>
</reference>
<dbReference type="InterPro" id="IPR055268">
    <property type="entry name" value="PCB-like"/>
</dbReference>
<dbReference type="SUPFAM" id="SSF51230">
    <property type="entry name" value="Single hybrid motif"/>
    <property type="match status" value="1"/>
</dbReference>
<dbReference type="PROSITE" id="PS50991">
    <property type="entry name" value="PYR_CT"/>
    <property type="match status" value="1"/>
</dbReference>
<keyword evidence="6" id="KW-1185">Reference proteome</keyword>
<dbReference type="InterPro" id="IPR000089">
    <property type="entry name" value="Biotin_lipoyl"/>
</dbReference>
<dbReference type="GO" id="GO:0006814">
    <property type="term" value="P:sodium ion transport"/>
    <property type="evidence" value="ECO:0007669"/>
    <property type="project" value="InterPro"/>
</dbReference>
<dbReference type="InterPro" id="IPR005776">
    <property type="entry name" value="OadA"/>
</dbReference>
<name>A0AAE6KPB6_9PROT</name>
<feature type="domain" description="Pyruvate carboxyltransferase" evidence="4">
    <location>
        <begin position="4"/>
        <end position="264"/>
    </location>
</feature>
<evidence type="ECO:0000259" key="3">
    <source>
        <dbReference type="PROSITE" id="PS50968"/>
    </source>
</evidence>
<dbReference type="EMBL" id="CP040986">
    <property type="protein sequence ID" value="QDD13487.1"/>
    <property type="molecule type" value="Genomic_DNA"/>
</dbReference>
<dbReference type="GO" id="GO:0006094">
    <property type="term" value="P:gluconeogenesis"/>
    <property type="evidence" value="ECO:0007669"/>
    <property type="project" value="TreeGrafter"/>
</dbReference>
<dbReference type="FunFam" id="2.40.50.100:FF:000003">
    <property type="entry name" value="Acetyl-CoA carboxylase biotin carboxyl carrier protein"/>
    <property type="match status" value="1"/>
</dbReference>
<dbReference type="NCBIfam" id="TIGR01108">
    <property type="entry name" value="oadA"/>
    <property type="match status" value="1"/>
</dbReference>
<dbReference type="InterPro" id="IPR003379">
    <property type="entry name" value="Carboxylase_cons_dom"/>
</dbReference>
<dbReference type="AlphaFoldDB" id="A0AAE6KPB6"/>
<sequence length="613" mass="67763">MKKIHITELVLRDGHQCQIATRLRTEDMLPICPQLDALGFWSIEAWGGATFDACVRFLKEDPWERLKLLRKALPNSRIQMLLRGQNLLGYRHYSDDVVDAFVKQSANNGVDVFRIFDAMNDVRNLTTSIKSVKKYKKHAEGTLSYTTSPVHDIPYFVNLAKEMESYGCDTIAIKDMAGLLTPSATKNLVTSLKKSVSLPIHIHSHAMSGLASINLITAVQNGVDIIDTCNSSFAEGASHPSTESIIAALEDLGYKTDIDIKKVEEISEHLKVVRKKYWQFESDYTGVDTRVLSNQVPGGMISNLSNQLKEQGALDRMNEVLLEIPKVREDLGYPPLVTPTSQIVGTQAVLNVLTGTRYKSITNETKSYLMGEYGKAPGKVNQKIQVMAIGEKKPLTCRPADLLEPELPKLKIEAEQIIKSDDDVLTYAMFPDVAKIFLQERNAGSIKPEPLLPKDSVFSSAEKFAPSEFNVTLHGETFNIKLTGSGYTGEARRPFYVSVDGISEEVLVETLNEVEVTNGKKSSKKQTQENSKTVRPRPNHEGCITTAMPGTIIDVKVKIGDRVEAGDSVIVIEAMKMENEIQSPTSGIVVAIHVAKGESVSPDETLLEIQPES</sequence>
<dbReference type="PANTHER" id="PTHR43778">
    <property type="entry name" value="PYRUVATE CARBOXYLASE"/>
    <property type="match status" value="1"/>
</dbReference>
<feature type="region of interest" description="Disordered" evidence="2">
    <location>
        <begin position="517"/>
        <end position="544"/>
    </location>
</feature>
<dbReference type="InterPro" id="IPR001882">
    <property type="entry name" value="Biotin_BS"/>
</dbReference>
<dbReference type="CDD" id="cd06850">
    <property type="entry name" value="biotinyl_domain"/>
    <property type="match status" value="1"/>
</dbReference>
<accession>A0AAE6KPB6</accession>
<dbReference type="NCBIfam" id="NF006761">
    <property type="entry name" value="PRK09282.1"/>
    <property type="match status" value="1"/>
</dbReference>
<evidence type="ECO:0000313" key="6">
    <source>
        <dbReference type="Proteomes" id="UP000312102"/>
    </source>
</evidence>
<evidence type="ECO:0000313" key="5">
    <source>
        <dbReference type="EMBL" id="QDD13487.1"/>
    </source>
</evidence>
<dbReference type="RefSeq" id="WP_139873398.1">
    <property type="nucleotide sequence ID" value="NZ_CP040985.1"/>
</dbReference>
<evidence type="ECO:0000256" key="1">
    <source>
        <dbReference type="ARBA" id="ARBA00023267"/>
    </source>
</evidence>
<organism evidence="5 6">
    <name type="scientific">Candidatus Methylopumilus rimovensis</name>
    <dbReference type="NCBI Taxonomy" id="2588535"/>
    <lineage>
        <taxon>Bacteria</taxon>
        <taxon>Pseudomonadati</taxon>
        <taxon>Pseudomonadota</taxon>
        <taxon>Betaproteobacteria</taxon>
        <taxon>Nitrosomonadales</taxon>
        <taxon>Methylophilaceae</taxon>
        <taxon>Candidatus Methylopumilus</taxon>
    </lineage>
</organism>
<dbReference type="GO" id="GO:0004736">
    <property type="term" value="F:pyruvate carboxylase activity"/>
    <property type="evidence" value="ECO:0007669"/>
    <property type="project" value="TreeGrafter"/>
</dbReference>
<dbReference type="PROSITE" id="PS50968">
    <property type="entry name" value="BIOTINYL_LIPOYL"/>
    <property type="match status" value="1"/>
</dbReference>
<gene>
    <name evidence="5" type="primary">oadA</name>
    <name evidence="5" type="ORF">FIT61_03350</name>
</gene>
<dbReference type="PANTHER" id="PTHR43778:SF2">
    <property type="entry name" value="PYRUVATE CARBOXYLASE, MITOCHONDRIAL"/>
    <property type="match status" value="1"/>
</dbReference>